<keyword evidence="3" id="KW-1185">Reference proteome</keyword>
<sequence>MDPALHQQPLSHFASFPQETPIRPSQVPNLLSHPAPRRGLPLQTPEERNMNTLSPNWHPAGMIYPAALVSSSSTNIVSPVNSLLKDRLGPLKPFPPSHGHVLSSPFNGATPAREYLGPQHMIRLGSGYFTSPQVVLASQTKTHTSAERSFIPTIFNSPSPQSGKNISNSLPSCLSRRDQGAESKIPSSNSGKIKDVSQREDPNKALLNKLRDFLHNVHLYKSCVSVRSEAVRKFPRILVQTQRDFFLVSSKQLDSTGYVVHHGYVSLNRKRSQSAALTSDF</sequence>
<evidence type="ECO:0000256" key="1">
    <source>
        <dbReference type="SAM" id="MobiDB-lite"/>
    </source>
</evidence>
<feature type="region of interest" description="Disordered" evidence="1">
    <location>
        <begin position="152"/>
        <end position="200"/>
    </location>
</feature>
<gene>
    <name evidence="2" type="ORF">CCH79_00001655</name>
</gene>
<name>A0A315VQE9_GAMAF</name>
<protein>
    <submittedName>
        <fullName evidence="2">Uncharacterized protein</fullName>
    </submittedName>
</protein>
<feature type="region of interest" description="Disordered" evidence="1">
    <location>
        <begin position="1"/>
        <end position="46"/>
    </location>
</feature>
<dbReference type="AlphaFoldDB" id="A0A315VQE9"/>
<reference evidence="2 3" key="1">
    <citation type="journal article" date="2018" name="G3 (Bethesda)">
        <title>A High-Quality Reference Genome for the Invasive Mosquitofish Gambusia affinis Using a Chicago Library.</title>
        <authorList>
            <person name="Hoffberg S.L."/>
            <person name="Troendle N.J."/>
            <person name="Glenn T.C."/>
            <person name="Mahmud O."/>
            <person name="Louha S."/>
            <person name="Chalopin D."/>
            <person name="Bennetzen J.L."/>
            <person name="Mauricio R."/>
        </authorList>
    </citation>
    <scope>NUCLEOTIDE SEQUENCE [LARGE SCALE GENOMIC DNA]</scope>
    <source>
        <strain evidence="2">NE01/NJP1002.9</strain>
        <tissue evidence="2">Muscle</tissue>
    </source>
</reference>
<dbReference type="EMBL" id="NHOQ01001229">
    <property type="protein sequence ID" value="PWA25774.1"/>
    <property type="molecule type" value="Genomic_DNA"/>
</dbReference>
<dbReference type="Proteomes" id="UP000250572">
    <property type="component" value="Unassembled WGS sequence"/>
</dbReference>
<accession>A0A315VQE9</accession>
<feature type="compositionally biased region" description="Polar residues" evidence="1">
    <location>
        <begin position="154"/>
        <end position="172"/>
    </location>
</feature>
<evidence type="ECO:0000313" key="2">
    <source>
        <dbReference type="EMBL" id="PWA25774.1"/>
    </source>
</evidence>
<organism evidence="2 3">
    <name type="scientific">Gambusia affinis</name>
    <name type="common">Western mosquitofish</name>
    <name type="synonym">Heterandria affinis</name>
    <dbReference type="NCBI Taxonomy" id="33528"/>
    <lineage>
        <taxon>Eukaryota</taxon>
        <taxon>Metazoa</taxon>
        <taxon>Chordata</taxon>
        <taxon>Craniata</taxon>
        <taxon>Vertebrata</taxon>
        <taxon>Euteleostomi</taxon>
        <taxon>Actinopterygii</taxon>
        <taxon>Neopterygii</taxon>
        <taxon>Teleostei</taxon>
        <taxon>Neoteleostei</taxon>
        <taxon>Acanthomorphata</taxon>
        <taxon>Ovalentaria</taxon>
        <taxon>Atherinomorphae</taxon>
        <taxon>Cyprinodontiformes</taxon>
        <taxon>Poeciliidae</taxon>
        <taxon>Poeciliinae</taxon>
        <taxon>Gambusia</taxon>
    </lineage>
</organism>
<feature type="non-terminal residue" evidence="2">
    <location>
        <position position="281"/>
    </location>
</feature>
<evidence type="ECO:0000313" key="3">
    <source>
        <dbReference type="Proteomes" id="UP000250572"/>
    </source>
</evidence>
<comment type="caution">
    <text evidence="2">The sequence shown here is derived from an EMBL/GenBank/DDBJ whole genome shotgun (WGS) entry which is preliminary data.</text>
</comment>
<proteinExistence type="predicted"/>